<gene>
    <name evidence="1" type="ORF">PCO31111_02086</name>
</gene>
<sequence>MVAPSSLLLEILSAIASARHFRKRTFASTEPACAFQTLSSSRIALNAAMIVMNACAPRENKGKSAQFLYNGSHAPRQQRLVRVNDHGVPFRKCTSICRNPFQFLLICRRPYVQRRIRYANTRDGK</sequence>
<dbReference type="EMBL" id="CABPSE010000006">
    <property type="protein sequence ID" value="VVD99828.1"/>
    <property type="molecule type" value="Genomic_DNA"/>
</dbReference>
<protein>
    <submittedName>
        <fullName evidence="1">Uncharacterized protein</fullName>
    </submittedName>
</protein>
<keyword evidence="2" id="KW-1185">Reference proteome</keyword>
<dbReference type="Proteomes" id="UP000383971">
    <property type="component" value="Unassembled WGS sequence"/>
</dbReference>
<proteinExistence type="predicted"/>
<dbReference type="AlphaFoldDB" id="A0A5E4UL68"/>
<dbReference type="RefSeq" id="WP_174977166.1">
    <property type="nucleotide sequence ID" value="NZ_CABPSE010000006.1"/>
</dbReference>
<organism evidence="1 2">
    <name type="scientific">Pandoraea communis</name>
    <dbReference type="NCBI Taxonomy" id="2508297"/>
    <lineage>
        <taxon>Bacteria</taxon>
        <taxon>Pseudomonadati</taxon>
        <taxon>Pseudomonadota</taxon>
        <taxon>Betaproteobacteria</taxon>
        <taxon>Burkholderiales</taxon>
        <taxon>Burkholderiaceae</taxon>
        <taxon>Pandoraea</taxon>
    </lineage>
</organism>
<evidence type="ECO:0000313" key="1">
    <source>
        <dbReference type="EMBL" id="VVD99828.1"/>
    </source>
</evidence>
<reference evidence="1 2" key="1">
    <citation type="submission" date="2019-08" db="EMBL/GenBank/DDBJ databases">
        <authorList>
            <person name="Peeters C."/>
        </authorList>
    </citation>
    <scope>NUCLEOTIDE SEQUENCE [LARGE SCALE GENOMIC DNA]</scope>
    <source>
        <strain evidence="1 2">LMG 31111</strain>
    </source>
</reference>
<name>A0A5E4UL68_9BURK</name>
<accession>A0A5E4UL68</accession>
<evidence type="ECO:0000313" key="2">
    <source>
        <dbReference type="Proteomes" id="UP000383971"/>
    </source>
</evidence>